<reference evidence="2 3" key="1">
    <citation type="submission" date="2019-06" db="EMBL/GenBank/DDBJ databases">
        <title>Draft genome sequence of Miniimonas arenae KCTC 19750T isolated from sea sand.</title>
        <authorList>
            <person name="Park S.-J."/>
        </authorList>
    </citation>
    <scope>NUCLEOTIDE SEQUENCE [LARGE SCALE GENOMIC DNA]</scope>
    <source>
        <strain evidence="2 3">KCTC 19750</strain>
    </source>
</reference>
<evidence type="ECO:0000313" key="2">
    <source>
        <dbReference type="EMBL" id="TNU73391.1"/>
    </source>
</evidence>
<organism evidence="2 3">
    <name type="scientific">Miniimonas arenae</name>
    <dbReference type="NCBI Taxonomy" id="676201"/>
    <lineage>
        <taxon>Bacteria</taxon>
        <taxon>Bacillati</taxon>
        <taxon>Actinomycetota</taxon>
        <taxon>Actinomycetes</taxon>
        <taxon>Micrococcales</taxon>
        <taxon>Beutenbergiaceae</taxon>
        <taxon>Miniimonas</taxon>
    </lineage>
</organism>
<protein>
    <recommendedName>
        <fullName evidence="4">Lipoprotein</fullName>
    </recommendedName>
</protein>
<evidence type="ECO:0000313" key="3">
    <source>
        <dbReference type="Proteomes" id="UP000313849"/>
    </source>
</evidence>
<feature type="signal peptide" evidence="1">
    <location>
        <begin position="1"/>
        <end position="26"/>
    </location>
</feature>
<dbReference type="OrthoDB" id="3271696at2"/>
<evidence type="ECO:0000256" key="1">
    <source>
        <dbReference type="SAM" id="SignalP"/>
    </source>
</evidence>
<keyword evidence="1" id="KW-0732">Signal</keyword>
<accession>A0A5C5B9L1</accession>
<dbReference type="EMBL" id="VENP01000048">
    <property type="protein sequence ID" value="TNU73391.1"/>
    <property type="molecule type" value="Genomic_DNA"/>
</dbReference>
<dbReference type="Proteomes" id="UP000313849">
    <property type="component" value="Unassembled WGS sequence"/>
</dbReference>
<dbReference type="RefSeq" id="WP_139987341.1">
    <property type="nucleotide sequence ID" value="NZ_VENP01000048.1"/>
</dbReference>
<comment type="caution">
    <text evidence="2">The sequence shown here is derived from an EMBL/GenBank/DDBJ whole genome shotgun (WGS) entry which is preliminary data.</text>
</comment>
<evidence type="ECO:0008006" key="4">
    <source>
        <dbReference type="Google" id="ProtNLM"/>
    </source>
</evidence>
<keyword evidence="3" id="KW-1185">Reference proteome</keyword>
<name>A0A5C5B9L1_9MICO</name>
<dbReference type="PROSITE" id="PS51257">
    <property type="entry name" value="PROKAR_LIPOPROTEIN"/>
    <property type="match status" value="1"/>
</dbReference>
<gene>
    <name evidence="2" type="ORF">FH969_11640</name>
</gene>
<proteinExistence type="predicted"/>
<feature type="chain" id="PRO_5022692185" description="Lipoprotein" evidence="1">
    <location>
        <begin position="27"/>
        <end position="212"/>
    </location>
</feature>
<sequence>MTGRRSRRVVGAALAFGALAAGALVAACSRSVPSPISVSELGDASLDVVLTAETQVREDEVVFTYRLENRGHESVWLGGSERGLAVPDDTTRGGVAVVRAFFPVRTDHEWLYPPHSEVSELVAGEVEEGELTAERPFASFTDLDGDRAVTLPRSPSSVRLCVAYVPDSSFDPEWRPSDDDGTGAGKDGLWIEQQTGFLMQRLACSAAVPLGG</sequence>
<dbReference type="AlphaFoldDB" id="A0A5C5B9L1"/>